<feature type="transmembrane region" description="Helical" evidence="1">
    <location>
        <begin position="9"/>
        <end position="26"/>
    </location>
</feature>
<dbReference type="AlphaFoldDB" id="A0A494Y1B6"/>
<keyword evidence="1" id="KW-0472">Membrane</keyword>
<evidence type="ECO:0000313" key="3">
    <source>
        <dbReference type="EMBL" id="RKP55163.1"/>
    </source>
</evidence>
<dbReference type="PANTHER" id="PTHR34351">
    <property type="entry name" value="SLR1927 PROTEIN-RELATED"/>
    <property type="match status" value="1"/>
</dbReference>
<dbReference type="RefSeq" id="WP_120975660.1">
    <property type="nucleotide sequence ID" value="NZ_RBZM01000004.1"/>
</dbReference>
<dbReference type="Proteomes" id="UP000282076">
    <property type="component" value="Unassembled WGS sequence"/>
</dbReference>
<keyword evidence="1" id="KW-0812">Transmembrane</keyword>
<gene>
    <name evidence="3" type="ORF">D7Z26_08050</name>
</gene>
<evidence type="ECO:0000313" key="4">
    <source>
        <dbReference type="Proteomes" id="UP000282076"/>
    </source>
</evidence>
<accession>A0A494Y1B6</accession>
<feature type="transmembrane region" description="Helical" evidence="1">
    <location>
        <begin position="32"/>
        <end position="51"/>
    </location>
</feature>
<protein>
    <submittedName>
        <fullName evidence="3">DUF58 domain-containing protein</fullName>
    </submittedName>
</protein>
<evidence type="ECO:0000256" key="1">
    <source>
        <dbReference type="SAM" id="Phobius"/>
    </source>
</evidence>
<dbReference type="Pfam" id="PF01882">
    <property type="entry name" value="DUF58"/>
    <property type="match status" value="1"/>
</dbReference>
<sequence>MARLHVPRAWWFSAALYASSFFYVLFQGGKTSLMLFMILNALALYLMLGRWSGIGGVLGLRYTDAGEGSATTLTAGMRLQVKLRMVIPGFWPLPYVIVREKLVRSSGGEAQLYEMSFVPDYRRRGEVHFETAPLRRGRYQFQNTDCSTRDIFGLFEHRGSFSQPMNIQVLPRTVPLKDWRLFRRSQRGVFQHTFTSLWARETTQIDGVREYIHGDRLSRIHWNATAKTGQWKSKEFEREALPRVLFVLDRNSSSYSAPEQFELAVSVAASLLELTIAKRMPIGFVSSGAVSRWFGEGRTPVTRDEVLQHLVDVEADGKQSLGDVLAQVSERFEPGIHVVIVGSSKDDQTVAAMKALESRRMIPSIIHISDKHMSIDESAKLQQWQALCQSKQWEFSSVSQLDHLPQALGGGLSA</sequence>
<proteinExistence type="predicted"/>
<dbReference type="InterPro" id="IPR002881">
    <property type="entry name" value="DUF58"/>
</dbReference>
<organism evidence="3 4">
    <name type="scientific">Cohnella endophytica</name>
    <dbReference type="NCBI Taxonomy" id="2419778"/>
    <lineage>
        <taxon>Bacteria</taxon>
        <taxon>Bacillati</taxon>
        <taxon>Bacillota</taxon>
        <taxon>Bacilli</taxon>
        <taxon>Bacillales</taxon>
        <taxon>Paenibacillaceae</taxon>
        <taxon>Cohnella</taxon>
    </lineage>
</organism>
<dbReference type="EMBL" id="RBZM01000004">
    <property type="protein sequence ID" value="RKP55163.1"/>
    <property type="molecule type" value="Genomic_DNA"/>
</dbReference>
<dbReference type="PANTHER" id="PTHR34351:SF2">
    <property type="entry name" value="DUF58 DOMAIN-CONTAINING PROTEIN"/>
    <property type="match status" value="1"/>
</dbReference>
<dbReference type="OrthoDB" id="140416at2"/>
<feature type="domain" description="DUF58" evidence="2">
    <location>
        <begin position="208"/>
        <end position="331"/>
    </location>
</feature>
<reference evidence="3 4" key="1">
    <citation type="submission" date="2018-10" db="EMBL/GenBank/DDBJ databases">
        <title>Cohnella sp. M2MS4P-1, whole genome shotgun sequence.</title>
        <authorList>
            <person name="Tuo L."/>
        </authorList>
    </citation>
    <scope>NUCLEOTIDE SEQUENCE [LARGE SCALE GENOMIC DNA]</scope>
    <source>
        <strain evidence="3 4">M2MS4P-1</strain>
    </source>
</reference>
<evidence type="ECO:0000259" key="2">
    <source>
        <dbReference type="Pfam" id="PF01882"/>
    </source>
</evidence>
<keyword evidence="4" id="KW-1185">Reference proteome</keyword>
<comment type="caution">
    <text evidence="3">The sequence shown here is derived from an EMBL/GenBank/DDBJ whole genome shotgun (WGS) entry which is preliminary data.</text>
</comment>
<keyword evidence="1" id="KW-1133">Transmembrane helix</keyword>
<name>A0A494Y1B6_9BACL</name>